<name>A0A7W8FZA6_9GAMM</name>
<dbReference type="Pfam" id="PF04333">
    <property type="entry name" value="MlaA"/>
    <property type="match status" value="1"/>
</dbReference>
<organism evidence="4 5">
    <name type="scientific">Chiayiivirga flava</name>
    <dbReference type="NCBI Taxonomy" id="659595"/>
    <lineage>
        <taxon>Bacteria</taxon>
        <taxon>Pseudomonadati</taxon>
        <taxon>Pseudomonadota</taxon>
        <taxon>Gammaproteobacteria</taxon>
        <taxon>Lysobacterales</taxon>
        <taxon>Lysobacteraceae</taxon>
        <taxon>Chiayiivirga</taxon>
    </lineage>
</organism>
<gene>
    <name evidence="4" type="ORF">HNQ52_001480</name>
</gene>
<feature type="signal peptide" evidence="3">
    <location>
        <begin position="1"/>
        <end position="22"/>
    </location>
</feature>
<dbReference type="Proteomes" id="UP000521199">
    <property type="component" value="Unassembled WGS sequence"/>
</dbReference>
<keyword evidence="4" id="KW-0449">Lipoprotein</keyword>
<keyword evidence="5" id="KW-1185">Reference proteome</keyword>
<feature type="chain" id="PRO_5031378527" evidence="3">
    <location>
        <begin position="23"/>
        <end position="282"/>
    </location>
</feature>
<dbReference type="PANTHER" id="PTHR30035">
    <property type="entry name" value="LIPOPROTEIN VACJ-RELATED"/>
    <property type="match status" value="1"/>
</dbReference>
<proteinExistence type="inferred from homology"/>
<evidence type="ECO:0000313" key="4">
    <source>
        <dbReference type="EMBL" id="MBB5207951.1"/>
    </source>
</evidence>
<dbReference type="PRINTS" id="PR01805">
    <property type="entry name" value="VACJLIPOPROT"/>
</dbReference>
<dbReference type="GO" id="GO:0016020">
    <property type="term" value="C:membrane"/>
    <property type="evidence" value="ECO:0007669"/>
    <property type="project" value="InterPro"/>
</dbReference>
<accession>A0A7W8FZA6</accession>
<dbReference type="AlphaFoldDB" id="A0A7W8FZA6"/>
<dbReference type="GO" id="GO:0120010">
    <property type="term" value="P:intermembrane phospholipid transfer"/>
    <property type="evidence" value="ECO:0007669"/>
    <property type="project" value="TreeGrafter"/>
</dbReference>
<dbReference type="RefSeq" id="WP_183960459.1">
    <property type="nucleotide sequence ID" value="NZ_JACHHP010000002.1"/>
</dbReference>
<dbReference type="PANTHER" id="PTHR30035:SF3">
    <property type="entry name" value="INTERMEMBRANE PHOSPHOLIPID TRANSPORT SYSTEM LIPOPROTEIN MLAA"/>
    <property type="match status" value="1"/>
</dbReference>
<comment type="caution">
    <text evidence="4">The sequence shown here is derived from an EMBL/GenBank/DDBJ whole genome shotgun (WGS) entry which is preliminary data.</text>
</comment>
<sequence>MTTVIRCSLVLLLALATGCAGQRANTRSETPSPATVAQAQDSPDGAVAVAQTADHDLSSFDALDPWQGFNRKAYAFNSTLDRIILRPIAKGYATVTPKVVRKGVSNFFGNLQQPITTLNLLLQGQPKDAGKSFGRFLMNLTLGLGGILDPATDAGIPYYDKDFGQTFAVWGWEESRYLVLPIFGPGTVRDGLGKGVNTTVSPISWFAEKNGAEYSVLYGVDARASALPAEAFLKGAEDEYLLIRDAYLQRRRCQVTDCSEDVPDYLNPDYEFEVPDFDTLRR</sequence>
<comment type="similarity">
    <text evidence="1">Belongs to the MlaA family.</text>
</comment>
<evidence type="ECO:0000256" key="3">
    <source>
        <dbReference type="SAM" id="SignalP"/>
    </source>
</evidence>
<keyword evidence="2 3" id="KW-0732">Signal</keyword>
<dbReference type="InterPro" id="IPR007428">
    <property type="entry name" value="MlaA"/>
</dbReference>
<evidence type="ECO:0000256" key="1">
    <source>
        <dbReference type="ARBA" id="ARBA00010634"/>
    </source>
</evidence>
<evidence type="ECO:0000313" key="5">
    <source>
        <dbReference type="Proteomes" id="UP000521199"/>
    </source>
</evidence>
<reference evidence="4 5" key="1">
    <citation type="submission" date="2020-08" db="EMBL/GenBank/DDBJ databases">
        <title>Genomic Encyclopedia of Type Strains, Phase IV (KMG-IV): sequencing the most valuable type-strain genomes for metagenomic binning, comparative biology and taxonomic classification.</title>
        <authorList>
            <person name="Goeker M."/>
        </authorList>
    </citation>
    <scope>NUCLEOTIDE SEQUENCE [LARGE SCALE GENOMIC DNA]</scope>
    <source>
        <strain evidence="4 5">DSM 24163</strain>
    </source>
</reference>
<evidence type="ECO:0000256" key="2">
    <source>
        <dbReference type="ARBA" id="ARBA00022729"/>
    </source>
</evidence>
<protein>
    <submittedName>
        <fullName evidence="4">Phospholipid-binding lipoprotein MlaA</fullName>
    </submittedName>
</protein>
<dbReference type="EMBL" id="JACHHP010000002">
    <property type="protein sequence ID" value="MBB5207951.1"/>
    <property type="molecule type" value="Genomic_DNA"/>
</dbReference>
<dbReference type="PROSITE" id="PS51257">
    <property type="entry name" value="PROKAR_LIPOPROTEIN"/>
    <property type="match status" value="1"/>
</dbReference>